<dbReference type="Proteomes" id="UP000236291">
    <property type="component" value="Unassembled WGS sequence"/>
</dbReference>
<name>A0A2K3N4R8_TRIPR</name>
<evidence type="ECO:0000313" key="3">
    <source>
        <dbReference type="Proteomes" id="UP000236291"/>
    </source>
</evidence>
<gene>
    <name evidence="2" type="ORF">L195_g021267</name>
</gene>
<proteinExistence type="predicted"/>
<dbReference type="AlphaFoldDB" id="A0A2K3N4R8"/>
<feature type="compositionally biased region" description="Polar residues" evidence="1">
    <location>
        <begin position="63"/>
        <end position="78"/>
    </location>
</feature>
<reference evidence="2 3" key="1">
    <citation type="journal article" date="2014" name="Am. J. Bot.">
        <title>Genome assembly and annotation for red clover (Trifolium pratense; Fabaceae).</title>
        <authorList>
            <person name="Istvanek J."/>
            <person name="Jaros M."/>
            <person name="Krenek A."/>
            <person name="Repkova J."/>
        </authorList>
    </citation>
    <scope>NUCLEOTIDE SEQUENCE [LARGE SCALE GENOMIC DNA]</scope>
    <source>
        <strain evidence="3">cv. Tatra</strain>
        <tissue evidence="2">Young leaves</tissue>
    </source>
</reference>
<evidence type="ECO:0000256" key="1">
    <source>
        <dbReference type="SAM" id="MobiDB-lite"/>
    </source>
</evidence>
<dbReference type="EMBL" id="ASHM01016199">
    <property type="protein sequence ID" value="PNX98027.1"/>
    <property type="molecule type" value="Genomic_DNA"/>
</dbReference>
<organism evidence="2 3">
    <name type="scientific">Trifolium pratense</name>
    <name type="common">Red clover</name>
    <dbReference type="NCBI Taxonomy" id="57577"/>
    <lineage>
        <taxon>Eukaryota</taxon>
        <taxon>Viridiplantae</taxon>
        <taxon>Streptophyta</taxon>
        <taxon>Embryophyta</taxon>
        <taxon>Tracheophyta</taxon>
        <taxon>Spermatophyta</taxon>
        <taxon>Magnoliopsida</taxon>
        <taxon>eudicotyledons</taxon>
        <taxon>Gunneridae</taxon>
        <taxon>Pentapetalae</taxon>
        <taxon>rosids</taxon>
        <taxon>fabids</taxon>
        <taxon>Fabales</taxon>
        <taxon>Fabaceae</taxon>
        <taxon>Papilionoideae</taxon>
        <taxon>50 kb inversion clade</taxon>
        <taxon>NPAAA clade</taxon>
        <taxon>Hologalegina</taxon>
        <taxon>IRL clade</taxon>
        <taxon>Trifolieae</taxon>
        <taxon>Trifolium</taxon>
    </lineage>
</organism>
<evidence type="ECO:0000313" key="2">
    <source>
        <dbReference type="EMBL" id="PNX98027.1"/>
    </source>
</evidence>
<sequence>MGRICQHEGIEDYGNGMMSLESRDSVHSKDSTGSFAFPVSDNWECIESPAQMPKSEQLKKQKTNSMRFQCCRSRSPSS</sequence>
<feature type="region of interest" description="Disordered" evidence="1">
    <location>
        <begin position="50"/>
        <end position="78"/>
    </location>
</feature>
<reference evidence="2 3" key="2">
    <citation type="journal article" date="2017" name="Front. Plant Sci.">
        <title>Gene Classification and Mining of Molecular Markers Useful in Red Clover (Trifolium pratense) Breeding.</title>
        <authorList>
            <person name="Istvanek J."/>
            <person name="Dluhosova J."/>
            <person name="Dluhos P."/>
            <person name="Patkova L."/>
            <person name="Nedelnik J."/>
            <person name="Repkova J."/>
        </authorList>
    </citation>
    <scope>NUCLEOTIDE SEQUENCE [LARGE SCALE GENOMIC DNA]</scope>
    <source>
        <strain evidence="3">cv. Tatra</strain>
        <tissue evidence="2">Young leaves</tissue>
    </source>
</reference>
<accession>A0A2K3N4R8</accession>
<protein>
    <submittedName>
        <fullName evidence="2">Uncharacterized protein</fullName>
    </submittedName>
</protein>
<comment type="caution">
    <text evidence="2">The sequence shown here is derived from an EMBL/GenBank/DDBJ whole genome shotgun (WGS) entry which is preliminary data.</text>
</comment>